<evidence type="ECO:0000259" key="2">
    <source>
        <dbReference type="SMART" id="SM00481"/>
    </source>
</evidence>
<dbReference type="AlphaFoldDB" id="A0A6J5ZSI2"/>
<dbReference type="CDD" id="cd07432">
    <property type="entry name" value="PHP_HisPPase"/>
    <property type="match status" value="1"/>
</dbReference>
<organism evidence="3">
    <name type="scientific">freshwater metagenome</name>
    <dbReference type="NCBI Taxonomy" id="449393"/>
    <lineage>
        <taxon>unclassified sequences</taxon>
        <taxon>metagenomes</taxon>
        <taxon>ecological metagenomes</taxon>
    </lineage>
</organism>
<dbReference type="PANTHER" id="PTHR42924">
    <property type="entry name" value="EXONUCLEASE"/>
    <property type="match status" value="1"/>
</dbReference>
<accession>A0A6J5ZSI2</accession>
<evidence type="ECO:0000256" key="1">
    <source>
        <dbReference type="SAM" id="MobiDB-lite"/>
    </source>
</evidence>
<dbReference type="InterPro" id="IPR004013">
    <property type="entry name" value="PHP_dom"/>
</dbReference>
<dbReference type="EMBL" id="CAESAO010000064">
    <property type="protein sequence ID" value="CAB4343747.1"/>
    <property type="molecule type" value="Genomic_DNA"/>
</dbReference>
<dbReference type="Gene3D" id="3.40.50.2000">
    <property type="entry name" value="Glycogen Phosphorylase B"/>
    <property type="match status" value="2"/>
</dbReference>
<dbReference type="Pfam" id="PF13692">
    <property type="entry name" value="Glyco_trans_1_4"/>
    <property type="match status" value="1"/>
</dbReference>
<proteinExistence type="predicted"/>
<dbReference type="GO" id="GO:0004534">
    <property type="term" value="F:5'-3' RNA exonuclease activity"/>
    <property type="evidence" value="ECO:0007669"/>
    <property type="project" value="TreeGrafter"/>
</dbReference>
<dbReference type="PANTHER" id="PTHR42924:SF3">
    <property type="entry name" value="POLYMERASE_HISTIDINOL PHOSPHATASE N-TERMINAL DOMAIN-CONTAINING PROTEIN"/>
    <property type="match status" value="1"/>
</dbReference>
<dbReference type="InterPro" id="IPR016195">
    <property type="entry name" value="Pol/histidinol_Pase-like"/>
</dbReference>
<sequence length="630" mass="68599">MDQKLSIAQVTPFAWELPSEVNEFVGRVGDELVARGHRVVIIAPSTSAAKVRDGRRLIRSGTGELLDGAGGSPLVVAVGQSLEAAPGRRRLALPSDTTRTLGAFFEQTPLDICHLHEPFAPSITSAALRASSSLNVGSFHAPAERHVATQVTRKLVRSLFGRLDARTASYGTTAAMMKRHFPAEYPLLSPGAPALKSKREPAGENTPLRIVFVDEEERPALRLLLRSLRLITSDRPWELVVSSSSGRASTPLRAEIAACVSYVDPREASTDDLLASADILVAASSGAMPQPALLARASAAGAAVVASRLPVYEEVLGDGERGLLFPPRELTTLAAQISRLLNDDALRERLGASAKPRSWEQVADELEQIYQQVAGRRKPLEGNPALARKLALRPLIDVDLHMHTDHSHDCATPVESLLETARDRGLGAIAVTEHNEISGAVAAAAICEQYGVKVILAEEVKTANQGEVIGLFIKEKIERGMTLVETVAEIKRQGGLVYVPHPFDRMHAIPDYEHLLPIVDQIDLIEIYNPRVALDSFNEEAARFAAKYRIPAAAGSDSHVTQGLGTARVRMRDFDGPEEFLESLREAEIHTTPTNYVYVQALKFIQTKATPESARRVARKRKARRSARKR</sequence>
<gene>
    <name evidence="3" type="ORF">UFOPK3522_00868</name>
</gene>
<dbReference type="Pfam" id="PF13439">
    <property type="entry name" value="Glyco_transf_4"/>
    <property type="match status" value="1"/>
</dbReference>
<feature type="domain" description="Polymerase/histidinol phosphatase N-terminal" evidence="2">
    <location>
        <begin position="398"/>
        <end position="464"/>
    </location>
</feature>
<dbReference type="InterPro" id="IPR028098">
    <property type="entry name" value="Glyco_trans_4-like_N"/>
</dbReference>
<dbReference type="GO" id="GO:0035312">
    <property type="term" value="F:5'-3' DNA exonuclease activity"/>
    <property type="evidence" value="ECO:0007669"/>
    <property type="project" value="TreeGrafter"/>
</dbReference>
<dbReference type="InterPro" id="IPR003141">
    <property type="entry name" value="Pol/His_phosphatase_N"/>
</dbReference>
<protein>
    <submittedName>
        <fullName evidence="3">Unannotated protein</fullName>
    </submittedName>
</protein>
<dbReference type="Gene3D" id="3.20.20.140">
    <property type="entry name" value="Metal-dependent hydrolases"/>
    <property type="match status" value="1"/>
</dbReference>
<feature type="region of interest" description="Disordered" evidence="1">
    <location>
        <begin position="611"/>
        <end position="630"/>
    </location>
</feature>
<evidence type="ECO:0000313" key="3">
    <source>
        <dbReference type="EMBL" id="CAB4343747.1"/>
    </source>
</evidence>
<dbReference type="SUPFAM" id="SSF53756">
    <property type="entry name" value="UDP-Glycosyltransferase/glycogen phosphorylase"/>
    <property type="match status" value="1"/>
</dbReference>
<name>A0A6J5ZSI2_9ZZZZ</name>
<dbReference type="InterPro" id="IPR052018">
    <property type="entry name" value="PHP_domain"/>
</dbReference>
<dbReference type="SMART" id="SM00481">
    <property type="entry name" value="POLIIIAc"/>
    <property type="match status" value="1"/>
</dbReference>
<feature type="compositionally biased region" description="Basic residues" evidence="1">
    <location>
        <begin position="616"/>
        <end position="630"/>
    </location>
</feature>
<dbReference type="SUPFAM" id="SSF89550">
    <property type="entry name" value="PHP domain-like"/>
    <property type="match status" value="1"/>
</dbReference>
<dbReference type="Pfam" id="PF02811">
    <property type="entry name" value="PHP"/>
    <property type="match status" value="1"/>
</dbReference>
<reference evidence="3" key="1">
    <citation type="submission" date="2020-05" db="EMBL/GenBank/DDBJ databases">
        <authorList>
            <person name="Chiriac C."/>
            <person name="Salcher M."/>
            <person name="Ghai R."/>
            <person name="Kavagutti S V."/>
        </authorList>
    </citation>
    <scope>NUCLEOTIDE SEQUENCE</scope>
</reference>
<dbReference type="Pfam" id="PF13263">
    <property type="entry name" value="PHP_C"/>
    <property type="match status" value="1"/>
</dbReference>